<dbReference type="InterPro" id="IPR002182">
    <property type="entry name" value="NB-ARC"/>
</dbReference>
<feature type="domain" description="NB-ARC" evidence="1">
    <location>
        <begin position="120"/>
        <end position="174"/>
    </location>
</feature>
<evidence type="ECO:0000259" key="1">
    <source>
        <dbReference type="Pfam" id="PF00931"/>
    </source>
</evidence>
<reference evidence="2 3" key="1">
    <citation type="submission" date="2017-09" db="EMBL/GenBank/DDBJ databases">
        <title>WGS assembly of Aquilegia coerulea Goldsmith.</title>
        <authorList>
            <person name="Hodges S."/>
            <person name="Kramer E."/>
            <person name="Nordborg M."/>
            <person name="Tomkins J."/>
            <person name="Borevitz J."/>
            <person name="Derieg N."/>
            <person name="Yan J."/>
            <person name="Mihaltcheva S."/>
            <person name="Hayes R.D."/>
            <person name="Rokhsar D."/>
        </authorList>
    </citation>
    <scope>NUCLEOTIDE SEQUENCE [LARGE SCALE GENOMIC DNA]</scope>
    <source>
        <strain evidence="3">cv. Goldsmith</strain>
    </source>
</reference>
<evidence type="ECO:0000313" key="3">
    <source>
        <dbReference type="Proteomes" id="UP000230069"/>
    </source>
</evidence>
<dbReference type="PANTHER" id="PTHR33463">
    <property type="entry name" value="NB-ARC DOMAIN-CONTAINING PROTEIN-RELATED"/>
    <property type="match status" value="1"/>
</dbReference>
<dbReference type="Gene3D" id="3.40.50.300">
    <property type="entry name" value="P-loop containing nucleotide triphosphate hydrolases"/>
    <property type="match status" value="1"/>
</dbReference>
<accession>A0A2G5CZ53</accession>
<dbReference type="GO" id="GO:0043531">
    <property type="term" value="F:ADP binding"/>
    <property type="evidence" value="ECO:0007669"/>
    <property type="project" value="InterPro"/>
</dbReference>
<dbReference type="Proteomes" id="UP000230069">
    <property type="component" value="Unassembled WGS sequence"/>
</dbReference>
<keyword evidence="3" id="KW-1185">Reference proteome</keyword>
<dbReference type="PANTHER" id="PTHR33463:SF204">
    <property type="entry name" value="NB-ARC DOMAIN-CONTAINING PROTEIN"/>
    <property type="match status" value="1"/>
</dbReference>
<dbReference type="AlphaFoldDB" id="A0A2G5CZ53"/>
<organism evidence="2 3">
    <name type="scientific">Aquilegia coerulea</name>
    <name type="common">Rocky mountain columbine</name>
    <dbReference type="NCBI Taxonomy" id="218851"/>
    <lineage>
        <taxon>Eukaryota</taxon>
        <taxon>Viridiplantae</taxon>
        <taxon>Streptophyta</taxon>
        <taxon>Embryophyta</taxon>
        <taxon>Tracheophyta</taxon>
        <taxon>Spermatophyta</taxon>
        <taxon>Magnoliopsida</taxon>
        <taxon>Ranunculales</taxon>
        <taxon>Ranunculaceae</taxon>
        <taxon>Thalictroideae</taxon>
        <taxon>Aquilegia</taxon>
    </lineage>
</organism>
<dbReference type="InterPro" id="IPR027417">
    <property type="entry name" value="P-loop_NTPase"/>
</dbReference>
<gene>
    <name evidence="2" type="ORF">AQUCO_03300015v1</name>
</gene>
<sequence>MAQLNELKSDVNNKVIAEEERRSNRVDGWMKRVEDRQLEVDKIILERTQHLERKCLNGCCTKNCWSSYKLGKKVVKKLLLMENLKRYGVFEIVAENPPCSLVQELPENFTVGLDFEFENADDVQILGLYGFGGFGKINLLKKINNDFDVIIWLFISSEVKIATVQEAIRERLGLISWLETVPLSSRASDFQNEEIFDIA</sequence>
<dbReference type="Pfam" id="PF00931">
    <property type="entry name" value="NB-ARC"/>
    <property type="match status" value="1"/>
</dbReference>
<dbReference type="OrthoDB" id="664960at2759"/>
<protein>
    <recommendedName>
        <fullName evidence="1">NB-ARC domain-containing protein</fullName>
    </recommendedName>
</protein>
<dbReference type="InterPro" id="IPR050905">
    <property type="entry name" value="Plant_NBS-LRR"/>
</dbReference>
<proteinExistence type="predicted"/>
<dbReference type="STRING" id="218851.A0A2G5CZ53"/>
<dbReference type="EMBL" id="KZ305050">
    <property type="protein sequence ID" value="PIA36534.1"/>
    <property type="molecule type" value="Genomic_DNA"/>
</dbReference>
<evidence type="ECO:0000313" key="2">
    <source>
        <dbReference type="EMBL" id="PIA36534.1"/>
    </source>
</evidence>
<dbReference type="InParanoid" id="A0A2G5CZ53"/>
<name>A0A2G5CZ53_AQUCA</name>